<keyword evidence="4" id="KW-0804">Transcription</keyword>
<evidence type="ECO:0000259" key="7">
    <source>
        <dbReference type="PROSITE" id="PS50048"/>
    </source>
</evidence>
<dbReference type="OrthoDB" id="4454541at2759"/>
<evidence type="ECO:0000256" key="5">
    <source>
        <dbReference type="ARBA" id="ARBA00023242"/>
    </source>
</evidence>
<dbReference type="SUPFAM" id="SSF57701">
    <property type="entry name" value="Zn2/Cys6 DNA-binding domain"/>
    <property type="match status" value="1"/>
</dbReference>
<dbReference type="PANTHER" id="PTHR31845">
    <property type="entry name" value="FINGER DOMAIN PROTEIN, PUTATIVE-RELATED"/>
    <property type="match status" value="1"/>
</dbReference>
<feature type="region of interest" description="Disordered" evidence="6">
    <location>
        <begin position="893"/>
        <end position="935"/>
    </location>
</feature>
<feature type="compositionally biased region" description="Polar residues" evidence="6">
    <location>
        <begin position="824"/>
        <end position="834"/>
    </location>
</feature>
<dbReference type="InterPro" id="IPR001138">
    <property type="entry name" value="Zn2Cys6_DnaBD"/>
</dbReference>
<gene>
    <name evidence="8" type="ORF">BMF94_5216</name>
</gene>
<dbReference type="STRING" id="741276.A0A2S5B544"/>
<dbReference type="EMBL" id="PJQD01000072">
    <property type="protein sequence ID" value="POY71855.1"/>
    <property type="molecule type" value="Genomic_DNA"/>
</dbReference>
<dbReference type="GO" id="GO:0000976">
    <property type="term" value="F:transcription cis-regulatory region binding"/>
    <property type="evidence" value="ECO:0007669"/>
    <property type="project" value="TreeGrafter"/>
</dbReference>
<dbReference type="GO" id="GO:0000981">
    <property type="term" value="F:DNA-binding transcription factor activity, RNA polymerase II-specific"/>
    <property type="evidence" value="ECO:0007669"/>
    <property type="project" value="InterPro"/>
</dbReference>
<dbReference type="GO" id="GO:0005634">
    <property type="term" value="C:nucleus"/>
    <property type="evidence" value="ECO:0007669"/>
    <property type="project" value="UniProtKB-SubCell"/>
</dbReference>
<dbReference type="Proteomes" id="UP000237144">
    <property type="component" value="Unassembled WGS sequence"/>
</dbReference>
<feature type="compositionally biased region" description="Low complexity" evidence="6">
    <location>
        <begin position="626"/>
        <end position="645"/>
    </location>
</feature>
<evidence type="ECO:0000313" key="9">
    <source>
        <dbReference type="Proteomes" id="UP000237144"/>
    </source>
</evidence>
<evidence type="ECO:0000256" key="4">
    <source>
        <dbReference type="ARBA" id="ARBA00023163"/>
    </source>
</evidence>
<keyword evidence="2" id="KW-0805">Transcription regulation</keyword>
<evidence type="ECO:0000256" key="2">
    <source>
        <dbReference type="ARBA" id="ARBA00023015"/>
    </source>
</evidence>
<feature type="compositionally biased region" description="Basic and acidic residues" evidence="6">
    <location>
        <begin position="102"/>
        <end position="112"/>
    </location>
</feature>
<sequence>MYNGGVVAQAGGPDSHAVNGNGGTTDAVPAFYQNDLTSPIRPGSSGVMEPGVFAGQVGGAPLYGQAGGTVPTDGTAPLTSLDFGGAAAIGAASSGGYDGNDADAHGADEERKPPKRRASDLNGPGAEADAPARKSRPRVRNTAETDKEKKTRSKAACASCKSVKQKCEGPPFVPCRRCELYKLECKFPPGTHTVPRPPEDMLTASNDSGLVTQKLYEISSRLQSIEAALNLKDGHASPGAVSSHSFEHRRRSPSPHTSDDGEMTDDNASVGRAVAAAANPLHEINATIDQIQGVARTPKYPFMQSNDYGAPDALRRGLLTTEECQQLFDFFFASLHPWVMMLSLDDDRDPLVVRERSSLLFHTILLLSTAYSSPFPSQLHLTLVTFLNAIIAPQLLNPQPHELTTDFLRAIDLLNLYKPTQMVSRRAEGLDTTEAMRASKVNGLASWMLQGILARTAERLDLKETVTRFARAHSASINGAPIAKELVRDLRLYFWLLSNDVHGNVQSGRRCNMEGGQALTVTRLFSSLRLQSYDVRLAASVEMFEVARPILRSYAYERTRRIPKPDLERYNQGMRAFDETWIPILLQQLPADPLAMTVISPFREFITLQFNATCYTSWKANRQYTNSSSDSDSGGGRPSSSNGPESRAKRLRIDGPRGLNDWEYDGLQRCVKAAEFLVFSLCEESRAPGAWRSVQWEEAERSDGWRRLILDDQIVNQSKWGMDAINCIAYIFPLVFLAKLVNDGILTTNLVLLRDPQPQPAWHYTQKLPRLLELGASFLDNVGTCEEHPSRAQAQVVRTLLETGIKTSPSTQASGADAQPQPPSRSALQPTIQSAGMPPPATMSPPNHSRQVGNVAMYPNAIQQQYPHLQPQAQHLQQQQQQLHVGQTFNGPASSSIASFQGNRDPGAMPQLQSQASGFAGMPMYTPSGGEVHGPPGAFMPMPGMNDALGSVLNDFEPLFGNDTDPSLWQWGFNPNPA</sequence>
<protein>
    <recommendedName>
        <fullName evidence="7">Zn(2)-C6 fungal-type domain-containing protein</fullName>
    </recommendedName>
</protein>
<dbReference type="CDD" id="cd00067">
    <property type="entry name" value="GAL4"/>
    <property type="match status" value="1"/>
</dbReference>
<dbReference type="InterPro" id="IPR051089">
    <property type="entry name" value="prtT"/>
</dbReference>
<evidence type="ECO:0000256" key="1">
    <source>
        <dbReference type="ARBA" id="ARBA00004123"/>
    </source>
</evidence>
<feature type="region of interest" description="Disordered" evidence="6">
    <location>
        <begin position="234"/>
        <end position="266"/>
    </location>
</feature>
<feature type="region of interest" description="Disordered" evidence="6">
    <location>
        <begin position="807"/>
        <end position="852"/>
    </location>
</feature>
<comment type="subcellular location">
    <subcellularLocation>
        <location evidence="1">Nucleus</location>
    </subcellularLocation>
</comment>
<keyword evidence="3" id="KW-0238">DNA-binding</keyword>
<dbReference type="PROSITE" id="PS00463">
    <property type="entry name" value="ZN2_CY6_FUNGAL_1"/>
    <property type="match status" value="1"/>
</dbReference>
<dbReference type="CDD" id="cd12148">
    <property type="entry name" value="fungal_TF_MHR"/>
    <property type="match status" value="1"/>
</dbReference>
<evidence type="ECO:0000256" key="6">
    <source>
        <dbReference type="SAM" id="MobiDB-lite"/>
    </source>
</evidence>
<feature type="region of interest" description="Disordered" evidence="6">
    <location>
        <begin position="95"/>
        <end position="155"/>
    </location>
</feature>
<keyword evidence="5" id="KW-0539">Nucleus</keyword>
<dbReference type="AlphaFoldDB" id="A0A2S5B544"/>
<dbReference type="InterPro" id="IPR036864">
    <property type="entry name" value="Zn2-C6_fun-type_DNA-bd_sf"/>
</dbReference>
<feature type="region of interest" description="Disordered" evidence="6">
    <location>
        <begin position="1"/>
        <end position="26"/>
    </location>
</feature>
<evidence type="ECO:0000256" key="3">
    <source>
        <dbReference type="ARBA" id="ARBA00023125"/>
    </source>
</evidence>
<dbReference type="Gene3D" id="4.10.240.10">
    <property type="entry name" value="Zn(2)-C6 fungal-type DNA-binding domain"/>
    <property type="match status" value="1"/>
</dbReference>
<dbReference type="GO" id="GO:0008270">
    <property type="term" value="F:zinc ion binding"/>
    <property type="evidence" value="ECO:0007669"/>
    <property type="project" value="InterPro"/>
</dbReference>
<dbReference type="SMART" id="SM00066">
    <property type="entry name" value="GAL4"/>
    <property type="match status" value="1"/>
</dbReference>
<feature type="compositionally biased region" description="Polar residues" evidence="6">
    <location>
        <begin position="893"/>
        <end position="902"/>
    </location>
</feature>
<name>A0A2S5B544_9BASI</name>
<proteinExistence type="predicted"/>
<organism evidence="8 9">
    <name type="scientific">Rhodotorula taiwanensis</name>
    <dbReference type="NCBI Taxonomy" id="741276"/>
    <lineage>
        <taxon>Eukaryota</taxon>
        <taxon>Fungi</taxon>
        <taxon>Dikarya</taxon>
        <taxon>Basidiomycota</taxon>
        <taxon>Pucciniomycotina</taxon>
        <taxon>Microbotryomycetes</taxon>
        <taxon>Sporidiobolales</taxon>
        <taxon>Sporidiobolaceae</taxon>
        <taxon>Rhodotorula</taxon>
    </lineage>
</organism>
<feature type="domain" description="Zn(2)-C6 fungal-type" evidence="7">
    <location>
        <begin position="156"/>
        <end position="187"/>
    </location>
</feature>
<dbReference type="PROSITE" id="PS50048">
    <property type="entry name" value="ZN2_CY6_FUNGAL_2"/>
    <property type="match status" value="1"/>
</dbReference>
<reference evidence="8 9" key="1">
    <citation type="journal article" date="2018" name="Front. Microbiol.">
        <title>Prospects for Fungal Bioremediation of Acidic Radioactive Waste Sites: Characterization and Genome Sequence of Rhodotorula taiwanensis MD1149.</title>
        <authorList>
            <person name="Tkavc R."/>
            <person name="Matrosova V.Y."/>
            <person name="Grichenko O.E."/>
            <person name="Gostincar C."/>
            <person name="Volpe R.P."/>
            <person name="Klimenkova P."/>
            <person name="Gaidamakova E.K."/>
            <person name="Zhou C.E."/>
            <person name="Stewart B.J."/>
            <person name="Lyman M.G."/>
            <person name="Malfatti S.A."/>
            <person name="Rubinfeld B."/>
            <person name="Courtot M."/>
            <person name="Singh J."/>
            <person name="Dalgard C.L."/>
            <person name="Hamilton T."/>
            <person name="Frey K.G."/>
            <person name="Gunde-Cimerman N."/>
            <person name="Dugan L."/>
            <person name="Daly M.J."/>
        </authorList>
    </citation>
    <scope>NUCLEOTIDE SEQUENCE [LARGE SCALE GENOMIC DNA]</scope>
    <source>
        <strain evidence="8 9">MD1149</strain>
    </source>
</reference>
<feature type="region of interest" description="Disordered" evidence="6">
    <location>
        <begin position="625"/>
        <end position="651"/>
    </location>
</feature>
<accession>A0A2S5B544</accession>
<evidence type="ECO:0000313" key="8">
    <source>
        <dbReference type="EMBL" id="POY71855.1"/>
    </source>
</evidence>
<dbReference type="PANTHER" id="PTHR31845:SF17">
    <property type="entry name" value="ZN(II)2CYS6 TRANSCRIPTION FACTOR (EUROFUNG)"/>
    <property type="match status" value="1"/>
</dbReference>
<comment type="caution">
    <text evidence="8">The sequence shown here is derived from an EMBL/GenBank/DDBJ whole genome shotgun (WGS) entry which is preliminary data.</text>
</comment>
<keyword evidence="9" id="KW-1185">Reference proteome</keyword>